<dbReference type="EMBL" id="ML978959">
    <property type="protein sequence ID" value="KAF1932329.1"/>
    <property type="molecule type" value="Genomic_DNA"/>
</dbReference>
<feature type="compositionally biased region" description="Basic and acidic residues" evidence="1">
    <location>
        <begin position="591"/>
        <end position="602"/>
    </location>
</feature>
<feature type="region of interest" description="Disordered" evidence="1">
    <location>
        <begin position="258"/>
        <end position="284"/>
    </location>
</feature>
<evidence type="ECO:0000313" key="3">
    <source>
        <dbReference type="Proteomes" id="UP000800082"/>
    </source>
</evidence>
<organism evidence="2 3">
    <name type="scientific">Didymella exigua CBS 183.55</name>
    <dbReference type="NCBI Taxonomy" id="1150837"/>
    <lineage>
        <taxon>Eukaryota</taxon>
        <taxon>Fungi</taxon>
        <taxon>Dikarya</taxon>
        <taxon>Ascomycota</taxon>
        <taxon>Pezizomycotina</taxon>
        <taxon>Dothideomycetes</taxon>
        <taxon>Pleosporomycetidae</taxon>
        <taxon>Pleosporales</taxon>
        <taxon>Pleosporineae</taxon>
        <taxon>Didymellaceae</taxon>
        <taxon>Didymella</taxon>
    </lineage>
</organism>
<sequence length="664" mass="74498">MGGSQSSSVRHLRSDKSSGAGGYSHFCAVVELHCNLRTNITSLELLDHAATHFTPGHYLLVRNIVLRPTHQQTQVVNTLCDTKHTHPPLRAARFNTLLMADLSTLALMTTSRAYTLKPRPKNLSTTATLIHRLRHPLRMQCVRQPSLLPSNSGSVRAESVQRHPRVADEWLEGLPYELIEVEDQGEYTEQRYGNVDVYWNSVMVEASPDEQERRRVAKEGKRREKRHGRVFDNTEQLYQAYNNRPRNNEARQFRAVPEPARSLDNAPSIPARPDGCSHPVSQSQHDADEDRFITLTERTSVANLNAYQADSSRLTWNSALTQILASPGVDPSISSAIRARARSTSGTKHGGTDEVDMREVSMVPNFSYPVANVRWYDACQASDWPYSGGEECDNNVEDAKSQGRLLNGCGTSRTGTNDDVSFLDLTQLINIDEDSLYRAPTTTPAENRMSDPGSMLRDILDPEELEMYREIMSHNPRFTASLDRTEKRAENRQVLLVAKLCSVIEDLIERLAELEGCEQSRKIKQEVDGYENLYISDAGKLVRAFDLMDLVLEGFWGRECTLLNTLLGVKERKDRWRNVLLRLLTQRTGTHDGGRPYSRENGTDCPLLGSTASSSESGGRMSSNGSLGKKELDALLLIATQNVTILREDLQAVFELLEEGEDKT</sequence>
<gene>
    <name evidence="2" type="ORF">M421DRAFT_289464</name>
</gene>
<proteinExistence type="predicted"/>
<evidence type="ECO:0000256" key="1">
    <source>
        <dbReference type="SAM" id="MobiDB-lite"/>
    </source>
</evidence>
<dbReference type="RefSeq" id="XP_033452577.1">
    <property type="nucleotide sequence ID" value="XM_033589011.1"/>
</dbReference>
<accession>A0A6A5RXT2</accession>
<reference evidence="2" key="1">
    <citation type="journal article" date="2020" name="Stud. Mycol.">
        <title>101 Dothideomycetes genomes: a test case for predicting lifestyles and emergence of pathogens.</title>
        <authorList>
            <person name="Haridas S."/>
            <person name="Albert R."/>
            <person name="Binder M."/>
            <person name="Bloem J."/>
            <person name="Labutti K."/>
            <person name="Salamov A."/>
            <person name="Andreopoulos B."/>
            <person name="Baker S."/>
            <person name="Barry K."/>
            <person name="Bills G."/>
            <person name="Bluhm B."/>
            <person name="Cannon C."/>
            <person name="Castanera R."/>
            <person name="Culley D."/>
            <person name="Daum C."/>
            <person name="Ezra D."/>
            <person name="Gonzalez J."/>
            <person name="Henrissat B."/>
            <person name="Kuo A."/>
            <person name="Liang C."/>
            <person name="Lipzen A."/>
            <person name="Lutzoni F."/>
            <person name="Magnuson J."/>
            <person name="Mondo S."/>
            <person name="Nolan M."/>
            <person name="Ohm R."/>
            <person name="Pangilinan J."/>
            <person name="Park H.-J."/>
            <person name="Ramirez L."/>
            <person name="Alfaro M."/>
            <person name="Sun H."/>
            <person name="Tritt A."/>
            <person name="Yoshinaga Y."/>
            <person name="Zwiers L.-H."/>
            <person name="Turgeon B."/>
            <person name="Goodwin S."/>
            <person name="Spatafora J."/>
            <person name="Crous P."/>
            <person name="Grigoriev I."/>
        </authorList>
    </citation>
    <scope>NUCLEOTIDE SEQUENCE</scope>
    <source>
        <strain evidence="2">CBS 183.55</strain>
    </source>
</reference>
<dbReference type="GeneID" id="54346658"/>
<dbReference type="AlphaFoldDB" id="A0A6A5RXT2"/>
<evidence type="ECO:0000313" key="2">
    <source>
        <dbReference type="EMBL" id="KAF1932329.1"/>
    </source>
</evidence>
<name>A0A6A5RXT2_9PLEO</name>
<dbReference type="OrthoDB" id="3796571at2759"/>
<feature type="compositionally biased region" description="Low complexity" evidence="1">
    <location>
        <begin position="609"/>
        <end position="625"/>
    </location>
</feature>
<feature type="region of interest" description="Disordered" evidence="1">
    <location>
        <begin position="591"/>
        <end position="625"/>
    </location>
</feature>
<dbReference type="Proteomes" id="UP000800082">
    <property type="component" value="Unassembled WGS sequence"/>
</dbReference>
<protein>
    <submittedName>
        <fullName evidence="2">Uncharacterized protein</fullName>
    </submittedName>
</protein>
<keyword evidence="3" id="KW-1185">Reference proteome</keyword>